<dbReference type="EMBL" id="PSQE01000004">
    <property type="protein sequence ID" value="RHN64458.1"/>
    <property type="molecule type" value="Genomic_DNA"/>
</dbReference>
<dbReference type="AlphaFoldDB" id="A0A396IHZ2"/>
<dbReference type="PANTHER" id="PTHR31973:SF166">
    <property type="entry name" value="OS10G0104700 PROTEIN"/>
    <property type="match status" value="1"/>
</dbReference>
<organism evidence="6">
    <name type="scientific">Medicago truncatula</name>
    <name type="common">Barrel medic</name>
    <name type="synonym">Medicago tribuloides</name>
    <dbReference type="NCBI Taxonomy" id="3880"/>
    <lineage>
        <taxon>Eukaryota</taxon>
        <taxon>Viridiplantae</taxon>
        <taxon>Streptophyta</taxon>
        <taxon>Embryophyta</taxon>
        <taxon>Tracheophyta</taxon>
        <taxon>Spermatophyta</taxon>
        <taxon>Magnoliopsida</taxon>
        <taxon>eudicotyledons</taxon>
        <taxon>Gunneridae</taxon>
        <taxon>Pentapetalae</taxon>
        <taxon>rosids</taxon>
        <taxon>fabids</taxon>
        <taxon>Fabales</taxon>
        <taxon>Fabaceae</taxon>
        <taxon>Papilionoideae</taxon>
        <taxon>50 kb inversion clade</taxon>
        <taxon>NPAAA clade</taxon>
        <taxon>Hologalegina</taxon>
        <taxon>IRL clade</taxon>
        <taxon>Trifolieae</taxon>
        <taxon>Medicago</taxon>
    </lineage>
</organism>
<protein>
    <submittedName>
        <fullName evidence="6">Putative transcription factor interactor and regulator CCHC(Zn) family</fullName>
    </submittedName>
</protein>
<evidence type="ECO:0000256" key="1">
    <source>
        <dbReference type="ARBA" id="ARBA00022723"/>
    </source>
</evidence>
<dbReference type="Gramene" id="rna27277">
    <property type="protein sequence ID" value="RHN64458.1"/>
    <property type="gene ID" value="gene27277"/>
</dbReference>
<evidence type="ECO:0000313" key="6">
    <source>
        <dbReference type="EMBL" id="RHN64458.1"/>
    </source>
</evidence>
<dbReference type="OrthoDB" id="125347at2759"/>
<dbReference type="InterPro" id="IPR004332">
    <property type="entry name" value="Transposase_MuDR"/>
</dbReference>
<feature type="domain" description="SWIM-type" evidence="5">
    <location>
        <begin position="628"/>
        <end position="660"/>
    </location>
</feature>
<keyword evidence="2 4" id="KW-0863">Zinc-finger</keyword>
<evidence type="ECO:0000256" key="2">
    <source>
        <dbReference type="ARBA" id="ARBA00022771"/>
    </source>
</evidence>
<dbReference type="InterPro" id="IPR007527">
    <property type="entry name" value="Znf_SWIM"/>
</dbReference>
<reference evidence="6" key="1">
    <citation type="journal article" date="2018" name="Nat. Plants">
        <title>Whole-genome landscape of Medicago truncatula symbiotic genes.</title>
        <authorList>
            <person name="Pecrix Y."/>
            <person name="Gamas P."/>
            <person name="Carrere S."/>
        </authorList>
    </citation>
    <scope>NUCLEOTIDE SEQUENCE</scope>
    <source>
        <tissue evidence="6">Leaves</tissue>
    </source>
</reference>
<evidence type="ECO:0000259" key="5">
    <source>
        <dbReference type="PROSITE" id="PS50966"/>
    </source>
</evidence>
<evidence type="ECO:0000256" key="3">
    <source>
        <dbReference type="ARBA" id="ARBA00022833"/>
    </source>
</evidence>
<keyword evidence="3" id="KW-0862">Zinc</keyword>
<gene>
    <name evidence="6" type="ORF">MtrunA17_Chr4g0069321</name>
</gene>
<accession>A0A396IHZ2</accession>
<dbReference type="Pfam" id="PF10551">
    <property type="entry name" value="MULE"/>
    <property type="match status" value="1"/>
</dbReference>
<dbReference type="SUPFAM" id="SSF54277">
    <property type="entry name" value="CAD &amp; PB1 domains"/>
    <property type="match status" value="1"/>
</dbReference>
<dbReference type="PROSITE" id="PS50966">
    <property type="entry name" value="ZF_SWIM"/>
    <property type="match status" value="1"/>
</dbReference>
<dbReference type="Pfam" id="PF03108">
    <property type="entry name" value="DBD_Tnp_Mut"/>
    <property type="match status" value="1"/>
</dbReference>
<comment type="caution">
    <text evidence="6">The sequence shown here is derived from an EMBL/GenBank/DDBJ whole genome shotgun (WGS) entry which is preliminary data.</text>
</comment>
<proteinExistence type="predicted"/>
<dbReference type="Pfam" id="PF00564">
    <property type="entry name" value="PB1"/>
    <property type="match status" value="1"/>
</dbReference>
<dbReference type="InterPro" id="IPR006564">
    <property type="entry name" value="Znf_PMZ"/>
</dbReference>
<dbReference type="Gene3D" id="3.10.20.90">
    <property type="entry name" value="Phosphatidylinositol 3-kinase Catalytic Subunit, Chain A, domain 1"/>
    <property type="match status" value="1"/>
</dbReference>
<dbReference type="Proteomes" id="UP000265566">
    <property type="component" value="Chromosome 4"/>
</dbReference>
<dbReference type="SMART" id="SM00666">
    <property type="entry name" value="PB1"/>
    <property type="match status" value="1"/>
</dbReference>
<keyword evidence="1" id="KW-0479">Metal-binding</keyword>
<dbReference type="SMART" id="SM00575">
    <property type="entry name" value="ZnF_PMZ"/>
    <property type="match status" value="1"/>
</dbReference>
<dbReference type="InterPro" id="IPR000270">
    <property type="entry name" value="PB1_dom"/>
</dbReference>
<dbReference type="GO" id="GO:0008270">
    <property type="term" value="F:zinc ion binding"/>
    <property type="evidence" value="ECO:0007669"/>
    <property type="project" value="UniProtKB-KW"/>
</dbReference>
<name>A0A396IHZ2_MEDTR</name>
<sequence>MAATATKKVIAICQSRGEFVTNIDGSMSYNGGDAYAIDIDQETSLSDFKSEIAETFNCNVSTMNIKYFLPGNKKTLITVSKDKDLQRMVSFLGDASTVDVFVINEEVVARNTSNMPASRSSRTTVSEAVVPVVIPINVAAIDAEQCIDQVEVDVANEAPAQSLCSGANDDKRQRAAQQWENTITGVDQRFNSFSEFREALHKYSIAHGFAYRYKKNDSHRVTVKCKSQGCPWRIYASKLSTTQLICIKKMTRDHTCEGSAVKAGYRATRGWVGNIIKEKLKASPNYRPKDIADDIKREYGIQLNYSQAWRAKEIAREQLQGSYKEAYTQLPFFCEKIKETNPGSFATFTTKEDSSFHRLFVSFHASITGFRQACRPLIFLDSILLNSKYQGELLAATSVDGNDGIFPVAFAVVDAETEDNWHWFLQELKSALSTSEQITFVADFQNGLKKSLSEIFENCYHGYCLRHLADKLNKDLKGQLSHEARRFMVNDFYAAAYASKLEIFERSIENIKGISPEAYNWVIQSEPEHWSNAFFNGARYNLMTSNFGQQFYSWVSEANELPITQMIDVLRGNMMETISTRREKSNQWITKLTPSKEEIIQKETSDARSLQVLLSQGTTFEVCGQSVEIVDIDNWDCSCKGWKLTGLPCCHAIAVFECVGRDLYDYCSRYLTVDNYRLTYTEPIHALPDIDKPVQVESAMEVVTVTPPPTKRPPGRPKSKQVESIDLIKRQLQCGKCKGLGHNRKTCKLS</sequence>
<dbReference type="InterPro" id="IPR018289">
    <property type="entry name" value="MULE_transposase_dom"/>
</dbReference>
<dbReference type="Pfam" id="PF04434">
    <property type="entry name" value="SWIM"/>
    <property type="match status" value="1"/>
</dbReference>
<dbReference type="PANTHER" id="PTHR31973">
    <property type="entry name" value="POLYPROTEIN, PUTATIVE-RELATED"/>
    <property type="match status" value="1"/>
</dbReference>
<evidence type="ECO:0000256" key="4">
    <source>
        <dbReference type="PROSITE-ProRule" id="PRU00325"/>
    </source>
</evidence>